<name>A0AAE1FN34_PETCI</name>
<accession>A0AAE1FN34</accession>
<dbReference type="AlphaFoldDB" id="A0AAE1FN34"/>
<evidence type="ECO:0000313" key="2">
    <source>
        <dbReference type="Proteomes" id="UP001286313"/>
    </source>
</evidence>
<sequence length="101" mass="11536">MVQRSFTRQIRRLRDLSYWDRLMELGSTRSNEEGTGTGSSTCGLWTILEGQYWLPSGELQVCQLAWTCSCGRCQTNLRCWAILPEAGPLTTYQISRWPSKG</sequence>
<dbReference type="EMBL" id="JAWQEG010001804">
    <property type="protein sequence ID" value="KAK3876571.1"/>
    <property type="molecule type" value="Genomic_DNA"/>
</dbReference>
<organism evidence="1 2">
    <name type="scientific">Petrolisthes cinctipes</name>
    <name type="common">Flat porcelain crab</name>
    <dbReference type="NCBI Taxonomy" id="88211"/>
    <lineage>
        <taxon>Eukaryota</taxon>
        <taxon>Metazoa</taxon>
        <taxon>Ecdysozoa</taxon>
        <taxon>Arthropoda</taxon>
        <taxon>Crustacea</taxon>
        <taxon>Multicrustacea</taxon>
        <taxon>Malacostraca</taxon>
        <taxon>Eumalacostraca</taxon>
        <taxon>Eucarida</taxon>
        <taxon>Decapoda</taxon>
        <taxon>Pleocyemata</taxon>
        <taxon>Anomura</taxon>
        <taxon>Galatheoidea</taxon>
        <taxon>Porcellanidae</taxon>
        <taxon>Petrolisthes</taxon>
    </lineage>
</organism>
<proteinExistence type="predicted"/>
<evidence type="ECO:0000313" key="1">
    <source>
        <dbReference type="EMBL" id="KAK3876571.1"/>
    </source>
</evidence>
<protein>
    <submittedName>
        <fullName evidence="1">Uncharacterized protein</fullName>
    </submittedName>
</protein>
<keyword evidence="2" id="KW-1185">Reference proteome</keyword>
<dbReference type="Proteomes" id="UP001286313">
    <property type="component" value="Unassembled WGS sequence"/>
</dbReference>
<gene>
    <name evidence="1" type="ORF">Pcinc_018665</name>
</gene>
<reference evidence="1" key="1">
    <citation type="submission" date="2023-10" db="EMBL/GenBank/DDBJ databases">
        <title>Genome assemblies of two species of porcelain crab, Petrolisthes cinctipes and Petrolisthes manimaculis (Anomura: Porcellanidae).</title>
        <authorList>
            <person name="Angst P."/>
        </authorList>
    </citation>
    <scope>NUCLEOTIDE SEQUENCE</scope>
    <source>
        <strain evidence="1">PB745_01</strain>
        <tissue evidence="1">Gill</tissue>
    </source>
</reference>
<comment type="caution">
    <text evidence="1">The sequence shown here is derived from an EMBL/GenBank/DDBJ whole genome shotgun (WGS) entry which is preliminary data.</text>
</comment>